<name>A0A6N1XBV5_9BURK</name>
<keyword evidence="2" id="KW-1185">Reference proteome</keyword>
<dbReference type="AlphaFoldDB" id="A0A6N1XBV5"/>
<dbReference type="RefSeq" id="WP_175506368.1">
    <property type="nucleotide sequence ID" value="NZ_CP054841.1"/>
</dbReference>
<evidence type="ECO:0000313" key="1">
    <source>
        <dbReference type="EMBL" id="QKV55582.1"/>
    </source>
</evidence>
<keyword evidence="1" id="KW-0614">Plasmid</keyword>
<reference evidence="1 2" key="1">
    <citation type="submission" date="2020-06" db="EMBL/GenBank/DDBJ databases">
        <title>Acidovorax antarctica sp. nov., isolated from Corinth ice sheet soil, Antarctic Fields Peninsula.</title>
        <authorList>
            <person name="Xu Q."/>
            <person name="Peng F."/>
        </authorList>
    </citation>
    <scope>NUCLEOTIDE SEQUENCE [LARGE SCALE GENOMIC DNA]</scope>
    <source>
        <strain evidence="1 2">16-35-5</strain>
        <plasmid evidence="1 2">unnamed1</plasmid>
    </source>
</reference>
<evidence type="ECO:0000313" key="2">
    <source>
        <dbReference type="Proteomes" id="UP000509579"/>
    </source>
</evidence>
<dbReference type="Proteomes" id="UP000509579">
    <property type="component" value="Plasmid unnamed1"/>
</dbReference>
<gene>
    <name evidence="1" type="ORF">HUK68_21985</name>
</gene>
<geneLocation type="plasmid" evidence="1 2">
    <name>unnamed1</name>
</geneLocation>
<sequence>MTSITEDLRFVGIDDEGYAQAVAAARSFRYGDDQAGFAFTGKATLMFQREAPEWEHGAFSSTVLITFIDPIQGAPDAEDAQDEDFLRAVSDRVNFLHVPVECQDMQVDDVWGIDCEFLMFALPHPQDEGASAWLLVPGPGQRTVSSRHTVQDYQLAELKRAAAELGLDGSEEPKLR</sequence>
<accession>A0A6N1XBV5</accession>
<dbReference type="EMBL" id="CP054841">
    <property type="protein sequence ID" value="QKV55582.1"/>
    <property type="molecule type" value="Genomic_DNA"/>
</dbReference>
<dbReference type="KEGG" id="aant:HUK68_21985"/>
<proteinExistence type="predicted"/>
<organism evidence="1 2">
    <name type="scientific">Comamonas antarctica</name>
    <dbReference type="NCBI Taxonomy" id="2743470"/>
    <lineage>
        <taxon>Bacteria</taxon>
        <taxon>Pseudomonadati</taxon>
        <taxon>Pseudomonadota</taxon>
        <taxon>Betaproteobacteria</taxon>
        <taxon>Burkholderiales</taxon>
        <taxon>Comamonadaceae</taxon>
        <taxon>Comamonas</taxon>
    </lineage>
</organism>
<protein>
    <submittedName>
        <fullName evidence="1">Uncharacterized protein</fullName>
    </submittedName>
</protein>